<organism evidence="2 3">
    <name type="scientific">Paracoccus liaowanqingii</name>
    <dbReference type="NCBI Taxonomy" id="2560053"/>
    <lineage>
        <taxon>Bacteria</taxon>
        <taxon>Pseudomonadati</taxon>
        <taxon>Pseudomonadota</taxon>
        <taxon>Alphaproteobacteria</taxon>
        <taxon>Rhodobacterales</taxon>
        <taxon>Paracoccaceae</taxon>
        <taxon>Paracoccus</taxon>
    </lineage>
</organism>
<reference evidence="2 3" key="1">
    <citation type="submission" date="2019-03" db="EMBL/GenBank/DDBJ databases">
        <authorList>
            <person name="Li J."/>
        </authorList>
    </citation>
    <scope>NUCLEOTIDE SEQUENCE [LARGE SCALE GENOMIC DNA]</scope>
    <source>
        <strain evidence="2 3">3058</strain>
    </source>
</reference>
<keyword evidence="3" id="KW-1185">Reference proteome</keyword>
<evidence type="ECO:0000313" key="3">
    <source>
        <dbReference type="Proteomes" id="UP000297972"/>
    </source>
</evidence>
<name>A0A4Z1BT14_9RHOB</name>
<feature type="signal peptide" evidence="1">
    <location>
        <begin position="1"/>
        <end position="22"/>
    </location>
</feature>
<feature type="chain" id="PRO_5021482558" evidence="1">
    <location>
        <begin position="23"/>
        <end position="352"/>
    </location>
</feature>
<protein>
    <submittedName>
        <fullName evidence="2">DUF1513 domain-containing protein</fullName>
    </submittedName>
</protein>
<dbReference type="AlphaFoldDB" id="A0A4Z1BT14"/>
<keyword evidence="1" id="KW-0732">Signal</keyword>
<dbReference type="InterPro" id="IPR008311">
    <property type="entry name" value="UCP028101"/>
</dbReference>
<dbReference type="OrthoDB" id="5624218at2"/>
<proteinExistence type="predicted"/>
<dbReference type="Pfam" id="PF07433">
    <property type="entry name" value="DUF1513"/>
    <property type="match status" value="1"/>
</dbReference>
<accession>A0A4Z1BT14</accession>
<gene>
    <name evidence="2" type="ORF">E4L95_15930</name>
</gene>
<evidence type="ECO:0000256" key="1">
    <source>
        <dbReference type="SAM" id="SignalP"/>
    </source>
</evidence>
<dbReference type="EMBL" id="SRPG01000182">
    <property type="protein sequence ID" value="TGN53729.1"/>
    <property type="molecule type" value="Genomic_DNA"/>
</dbReference>
<dbReference type="InterPro" id="IPR011044">
    <property type="entry name" value="Quino_amine_DH_bsu"/>
</dbReference>
<dbReference type="SUPFAM" id="SSF50969">
    <property type="entry name" value="YVTN repeat-like/Quinoprotein amine dehydrogenase"/>
    <property type="match status" value="1"/>
</dbReference>
<sequence>MATRRMILAGLAASALPVRGWADLGSPACLAAGTTGDVHVLHGLAADGRSLFSIDLPGRGHAAAAHPHQPLAVAFARRPGTFAIVLNCHTGSICNHLTPPEGRQFNGHGVFSVDGRTLFTSEVVAETSQGRIGLWETSRFQRIGEWDSGGIGPHDLKRGVDGTLVVANGGIATDPQDRSKLNIDSMCPNLTLLSNSGQILEQAELPPTLRKNSIRHLALGSDGLIAFAMQWEGDTAEVVPLLGLWRAGRSMTLCVPPVDELSRMHGYAGSIAMTAQGLIAVTSPRGGVVMIHANDGQHLVTYSRADACGVTPYDRGFIVSDGSGVLWKCTTKNFLPLRTGGPAWDNHLVSLL</sequence>
<dbReference type="Proteomes" id="UP000297972">
    <property type="component" value="Unassembled WGS sequence"/>
</dbReference>
<dbReference type="PIRSF" id="PIRSF028101">
    <property type="entry name" value="UCP028101"/>
    <property type="match status" value="1"/>
</dbReference>
<evidence type="ECO:0000313" key="2">
    <source>
        <dbReference type="EMBL" id="TGN53729.1"/>
    </source>
</evidence>
<comment type="caution">
    <text evidence="2">The sequence shown here is derived from an EMBL/GenBank/DDBJ whole genome shotgun (WGS) entry which is preliminary data.</text>
</comment>